<dbReference type="EMBL" id="OU015567">
    <property type="protein sequence ID" value="CAG5113882.1"/>
    <property type="molecule type" value="Genomic_DNA"/>
</dbReference>
<name>A0ABN7TB61_OIKDI</name>
<protein>
    <submittedName>
        <fullName evidence="2">Oidioi.mRNA.OKI2018_I69.chr2.g7972.t1.cds</fullName>
    </submittedName>
</protein>
<sequence length="192" mass="21744">MNAVVEYTRQKGLAAKSLASPDSSFDGSDDDDDSGKTNVVPETDDDEDDAQVDKDVEKLIQFHRRLHNLKNSFPIRTSAPRLLHGVNKILLEFKLAHGMKFDKRDMATLQRSAEMLNIKVSKRSGVKEVKRIYDIVETKSIAMNHENHSSQSFVERCPHRTISHRTLATKDIEQKKKDGEVNTDTIDPIVTD</sequence>
<feature type="region of interest" description="Disordered" evidence="1">
    <location>
        <begin position="167"/>
        <end position="192"/>
    </location>
</feature>
<evidence type="ECO:0000313" key="2">
    <source>
        <dbReference type="EMBL" id="CAG5113882.1"/>
    </source>
</evidence>
<gene>
    <name evidence="2" type="ORF">OKIOD_LOCUS16737</name>
</gene>
<reference evidence="2 3" key="1">
    <citation type="submission" date="2021-04" db="EMBL/GenBank/DDBJ databases">
        <authorList>
            <person name="Bliznina A."/>
        </authorList>
    </citation>
    <scope>NUCLEOTIDE SEQUENCE [LARGE SCALE GENOMIC DNA]</scope>
</reference>
<dbReference type="Proteomes" id="UP001158576">
    <property type="component" value="Chromosome 2"/>
</dbReference>
<organism evidence="2 3">
    <name type="scientific">Oikopleura dioica</name>
    <name type="common">Tunicate</name>
    <dbReference type="NCBI Taxonomy" id="34765"/>
    <lineage>
        <taxon>Eukaryota</taxon>
        <taxon>Metazoa</taxon>
        <taxon>Chordata</taxon>
        <taxon>Tunicata</taxon>
        <taxon>Appendicularia</taxon>
        <taxon>Copelata</taxon>
        <taxon>Oikopleuridae</taxon>
        <taxon>Oikopleura</taxon>
    </lineage>
</organism>
<keyword evidence="3" id="KW-1185">Reference proteome</keyword>
<feature type="region of interest" description="Disordered" evidence="1">
    <location>
        <begin position="16"/>
        <end position="50"/>
    </location>
</feature>
<proteinExistence type="predicted"/>
<accession>A0ABN7TB61</accession>
<feature type="compositionally biased region" description="Basic and acidic residues" evidence="1">
    <location>
        <begin position="168"/>
        <end position="180"/>
    </location>
</feature>
<evidence type="ECO:0000256" key="1">
    <source>
        <dbReference type="SAM" id="MobiDB-lite"/>
    </source>
</evidence>
<evidence type="ECO:0000313" key="3">
    <source>
        <dbReference type="Proteomes" id="UP001158576"/>
    </source>
</evidence>